<gene>
    <name evidence="1" type="ORF">HEB94_006296</name>
</gene>
<sequence>MSTPTSTDRVTLRAPDDVLAKVPFLIGFHPTESLVALAFGDARQLKFATRIDLPASTDGDAVADMTRRLVSLLCARSTCYCVLVAYTACREDATPILRTVLASFGDAGISVLDALVADGRRWWSDVCADLTCCPPEGRPYDLSRHPVTARSIYGGEVALADQEALRGSLAAPSGPARAAMEATIRRVEAEVSPEGASDRVEGGVRAAALGPDSEVAVVQSRAAFVGELLRAHRPGGHRASDEEIARVAVHVADVAVRDEVWSSMTAASAPAHVAFWTEVVRRVVAPYDVAPAALLAFAAWLHGKGALARCALERAHASDPGYTMARLIEDLLLRGVPPEVWTPPHQAC</sequence>
<proteinExistence type="predicted"/>
<protein>
    <recommendedName>
        <fullName evidence="3">DUF4192 domain-containing protein</fullName>
    </recommendedName>
</protein>
<evidence type="ECO:0000313" key="2">
    <source>
        <dbReference type="Proteomes" id="UP000638648"/>
    </source>
</evidence>
<dbReference type="Proteomes" id="UP000638648">
    <property type="component" value="Unassembled WGS sequence"/>
</dbReference>
<dbReference type="InterPro" id="IPR025447">
    <property type="entry name" value="DUF4192"/>
</dbReference>
<keyword evidence="2" id="KW-1185">Reference proteome</keyword>
<comment type="caution">
    <text evidence="1">The sequence shown here is derived from an EMBL/GenBank/DDBJ whole genome shotgun (WGS) entry which is preliminary data.</text>
</comment>
<dbReference type="RefSeq" id="WP_192753018.1">
    <property type="nucleotide sequence ID" value="NZ_BAABJL010000162.1"/>
</dbReference>
<dbReference type="AlphaFoldDB" id="A0A927N362"/>
<dbReference type="Pfam" id="PF13830">
    <property type="entry name" value="DUF4192"/>
    <property type="match status" value="1"/>
</dbReference>
<dbReference type="EMBL" id="JADBEM010000001">
    <property type="protein sequence ID" value="MBE1609448.1"/>
    <property type="molecule type" value="Genomic_DNA"/>
</dbReference>
<evidence type="ECO:0000313" key="1">
    <source>
        <dbReference type="EMBL" id="MBE1609448.1"/>
    </source>
</evidence>
<name>A0A927N362_9ACTN</name>
<organism evidence="1 2">
    <name type="scientific">Actinopolymorpha pittospori</name>
    <dbReference type="NCBI Taxonomy" id="648752"/>
    <lineage>
        <taxon>Bacteria</taxon>
        <taxon>Bacillati</taxon>
        <taxon>Actinomycetota</taxon>
        <taxon>Actinomycetes</taxon>
        <taxon>Propionibacteriales</taxon>
        <taxon>Actinopolymorphaceae</taxon>
        <taxon>Actinopolymorpha</taxon>
    </lineage>
</organism>
<accession>A0A927N362</accession>
<evidence type="ECO:0008006" key="3">
    <source>
        <dbReference type="Google" id="ProtNLM"/>
    </source>
</evidence>
<reference evidence="1" key="1">
    <citation type="submission" date="2020-10" db="EMBL/GenBank/DDBJ databases">
        <title>Sequencing the genomes of 1000 actinobacteria strains.</title>
        <authorList>
            <person name="Klenk H.-P."/>
        </authorList>
    </citation>
    <scope>NUCLEOTIDE SEQUENCE</scope>
    <source>
        <strain evidence="1">DSM 45354</strain>
    </source>
</reference>